<name>A0AA39FNH1_9HYME</name>
<evidence type="ECO:0000313" key="1">
    <source>
        <dbReference type="EMBL" id="KAK0172867.1"/>
    </source>
</evidence>
<gene>
    <name evidence="1" type="ORF">PV328_006134</name>
</gene>
<accession>A0AA39FNH1</accession>
<dbReference type="AlphaFoldDB" id="A0AA39FNH1"/>
<keyword evidence="2" id="KW-1185">Reference proteome</keyword>
<protein>
    <submittedName>
        <fullName evidence="1">Uncharacterized protein</fullName>
    </submittedName>
</protein>
<dbReference type="EMBL" id="JAQQBS010000002">
    <property type="protein sequence ID" value="KAK0172867.1"/>
    <property type="molecule type" value="Genomic_DNA"/>
</dbReference>
<evidence type="ECO:0000313" key="2">
    <source>
        <dbReference type="Proteomes" id="UP001168990"/>
    </source>
</evidence>
<proteinExistence type="predicted"/>
<dbReference type="Proteomes" id="UP001168990">
    <property type="component" value="Unassembled WGS sequence"/>
</dbReference>
<comment type="caution">
    <text evidence="1">The sequence shown here is derived from an EMBL/GenBank/DDBJ whole genome shotgun (WGS) entry which is preliminary data.</text>
</comment>
<reference evidence="1" key="2">
    <citation type="submission" date="2023-03" db="EMBL/GenBank/DDBJ databases">
        <authorList>
            <person name="Inwood S.N."/>
            <person name="Skelly J.G."/>
            <person name="Guhlin J."/>
            <person name="Harrop T.W.R."/>
            <person name="Goldson S.G."/>
            <person name="Dearden P.K."/>
        </authorList>
    </citation>
    <scope>NUCLEOTIDE SEQUENCE</scope>
    <source>
        <strain evidence="1">Irish</strain>
        <tissue evidence="1">Whole body</tissue>
    </source>
</reference>
<organism evidence="1 2">
    <name type="scientific">Microctonus aethiopoides</name>
    <dbReference type="NCBI Taxonomy" id="144406"/>
    <lineage>
        <taxon>Eukaryota</taxon>
        <taxon>Metazoa</taxon>
        <taxon>Ecdysozoa</taxon>
        <taxon>Arthropoda</taxon>
        <taxon>Hexapoda</taxon>
        <taxon>Insecta</taxon>
        <taxon>Pterygota</taxon>
        <taxon>Neoptera</taxon>
        <taxon>Endopterygota</taxon>
        <taxon>Hymenoptera</taxon>
        <taxon>Apocrita</taxon>
        <taxon>Ichneumonoidea</taxon>
        <taxon>Braconidae</taxon>
        <taxon>Euphorinae</taxon>
        <taxon>Microctonus</taxon>
    </lineage>
</organism>
<reference evidence="1" key="1">
    <citation type="journal article" date="2023" name="bioRxiv">
        <title>Scaffold-level genome assemblies of two parasitoid biocontrol wasps reveal the parthenogenesis mechanism and an associated novel virus.</title>
        <authorList>
            <person name="Inwood S."/>
            <person name="Skelly J."/>
            <person name="Guhlin J."/>
            <person name="Harrop T."/>
            <person name="Goldson S."/>
            <person name="Dearden P."/>
        </authorList>
    </citation>
    <scope>NUCLEOTIDE SEQUENCE</scope>
    <source>
        <strain evidence="1">Irish</strain>
        <tissue evidence="1">Whole body</tissue>
    </source>
</reference>
<sequence length="115" mass="12935">MLMEKYPSSVEICSSHQDLYSISYDSASSLIPSFTTTLVHSFKLRKIQSRYSVALFGDLLAGFGNYQFRYPVALSGDSLASLTINNLVILVIDYQVFQEKLLRVNGKQSRKVNSN</sequence>